<keyword evidence="1" id="KW-0732">Signal</keyword>
<gene>
    <name evidence="2" type="ORF">B0T21DRAFT_325334</name>
</gene>
<feature type="signal peptide" evidence="1">
    <location>
        <begin position="1"/>
        <end position="15"/>
    </location>
</feature>
<accession>A0AA40K3H9</accession>
<sequence length="133" mass="14394">MFVLFPALWLALSRARQTDETCICTGVDYLDHETYLIDGTKTGNISFASTFEGACTDVEITPTLQDYDNNQFSCSKITSGPPGSIQVSACSISYANLYSGNWIIVLPHSGTGLVEARSFEIIVSRPLTTSTAP</sequence>
<organism evidence="2 3">
    <name type="scientific">Apiosordaria backusii</name>
    <dbReference type="NCBI Taxonomy" id="314023"/>
    <lineage>
        <taxon>Eukaryota</taxon>
        <taxon>Fungi</taxon>
        <taxon>Dikarya</taxon>
        <taxon>Ascomycota</taxon>
        <taxon>Pezizomycotina</taxon>
        <taxon>Sordariomycetes</taxon>
        <taxon>Sordariomycetidae</taxon>
        <taxon>Sordariales</taxon>
        <taxon>Lasiosphaeriaceae</taxon>
        <taxon>Apiosordaria</taxon>
    </lineage>
</organism>
<feature type="chain" id="PRO_5041356824" evidence="1">
    <location>
        <begin position="16"/>
        <end position="133"/>
    </location>
</feature>
<dbReference type="Proteomes" id="UP001172159">
    <property type="component" value="Unassembled WGS sequence"/>
</dbReference>
<reference evidence="2" key="1">
    <citation type="submission" date="2023-06" db="EMBL/GenBank/DDBJ databases">
        <title>Genome-scale phylogeny and comparative genomics of the fungal order Sordariales.</title>
        <authorList>
            <consortium name="Lawrence Berkeley National Laboratory"/>
            <person name="Hensen N."/>
            <person name="Bonometti L."/>
            <person name="Westerberg I."/>
            <person name="Brannstrom I.O."/>
            <person name="Guillou S."/>
            <person name="Cros-Aarteil S."/>
            <person name="Calhoun S."/>
            <person name="Haridas S."/>
            <person name="Kuo A."/>
            <person name="Mondo S."/>
            <person name="Pangilinan J."/>
            <person name="Riley R."/>
            <person name="Labutti K."/>
            <person name="Andreopoulos B."/>
            <person name="Lipzen A."/>
            <person name="Chen C."/>
            <person name="Yanf M."/>
            <person name="Daum C."/>
            <person name="Ng V."/>
            <person name="Clum A."/>
            <person name="Steindorff A."/>
            <person name="Ohm R."/>
            <person name="Martin F."/>
            <person name="Silar P."/>
            <person name="Natvig D."/>
            <person name="Lalanne C."/>
            <person name="Gautier V."/>
            <person name="Ament-Velasquez S.L."/>
            <person name="Kruys A."/>
            <person name="Hutchinson M.I."/>
            <person name="Powell A.J."/>
            <person name="Barry K."/>
            <person name="Miller A.N."/>
            <person name="Grigoriev I.V."/>
            <person name="Debuchy R."/>
            <person name="Gladieux P."/>
            <person name="Thoren M.H."/>
            <person name="Johannesson H."/>
        </authorList>
    </citation>
    <scope>NUCLEOTIDE SEQUENCE</scope>
    <source>
        <strain evidence="2">CBS 540.89</strain>
    </source>
</reference>
<evidence type="ECO:0000313" key="2">
    <source>
        <dbReference type="EMBL" id="KAK0744568.1"/>
    </source>
</evidence>
<protein>
    <submittedName>
        <fullName evidence="2">Uncharacterized protein</fullName>
    </submittedName>
</protein>
<proteinExistence type="predicted"/>
<evidence type="ECO:0000256" key="1">
    <source>
        <dbReference type="SAM" id="SignalP"/>
    </source>
</evidence>
<name>A0AA40K3H9_9PEZI</name>
<comment type="caution">
    <text evidence="2">The sequence shown here is derived from an EMBL/GenBank/DDBJ whole genome shotgun (WGS) entry which is preliminary data.</text>
</comment>
<dbReference type="AlphaFoldDB" id="A0AA40K3H9"/>
<keyword evidence="3" id="KW-1185">Reference proteome</keyword>
<evidence type="ECO:0000313" key="3">
    <source>
        <dbReference type="Proteomes" id="UP001172159"/>
    </source>
</evidence>
<dbReference type="EMBL" id="JAUKTV010000002">
    <property type="protein sequence ID" value="KAK0744568.1"/>
    <property type="molecule type" value="Genomic_DNA"/>
</dbReference>